<keyword evidence="3" id="KW-1185">Reference proteome</keyword>
<dbReference type="OrthoDB" id="9911685at2"/>
<keyword evidence="1" id="KW-0812">Transmembrane</keyword>
<sequence>METKEIIIYLGSFMIIFMLLYKIVGIINDTFLQYNGVFLYILLMLVVPGIVLISLASARKITDFFISKKN</sequence>
<evidence type="ECO:0000256" key="1">
    <source>
        <dbReference type="SAM" id="Phobius"/>
    </source>
</evidence>
<dbReference type="EMBL" id="VDUW01000008">
    <property type="protein sequence ID" value="TXL63413.1"/>
    <property type="molecule type" value="Genomic_DNA"/>
</dbReference>
<dbReference type="AlphaFoldDB" id="A0A5C8NSF7"/>
<proteinExistence type="predicted"/>
<dbReference type="RefSeq" id="WP_147668358.1">
    <property type="nucleotide sequence ID" value="NZ_VDUW01000008.1"/>
</dbReference>
<comment type="caution">
    <text evidence="2">The sequence shown here is derived from an EMBL/GenBank/DDBJ whole genome shotgun (WGS) entry which is preliminary data.</text>
</comment>
<dbReference type="Proteomes" id="UP000321574">
    <property type="component" value="Unassembled WGS sequence"/>
</dbReference>
<feature type="transmembrane region" description="Helical" evidence="1">
    <location>
        <begin position="39"/>
        <end position="58"/>
    </location>
</feature>
<keyword evidence="1" id="KW-1133">Transmembrane helix</keyword>
<accession>A0A5C8NSF7</accession>
<reference evidence="2 3" key="1">
    <citation type="submission" date="2019-06" db="EMBL/GenBank/DDBJ databases">
        <title>Cerasibacillus sp. nov., isolated from maize field.</title>
        <authorList>
            <person name="Lin S.-Y."/>
            <person name="Tsai C.-F."/>
            <person name="Young C.-C."/>
        </authorList>
    </citation>
    <scope>NUCLEOTIDE SEQUENCE [LARGE SCALE GENOMIC DNA]</scope>
    <source>
        <strain evidence="2 3">CC-CFT480</strain>
    </source>
</reference>
<gene>
    <name evidence="2" type="ORF">FHP05_11435</name>
</gene>
<organism evidence="2 3">
    <name type="scientific">Cerasibacillus terrae</name>
    <dbReference type="NCBI Taxonomy" id="2498845"/>
    <lineage>
        <taxon>Bacteria</taxon>
        <taxon>Bacillati</taxon>
        <taxon>Bacillota</taxon>
        <taxon>Bacilli</taxon>
        <taxon>Bacillales</taxon>
        <taxon>Bacillaceae</taxon>
        <taxon>Cerasibacillus</taxon>
    </lineage>
</organism>
<evidence type="ECO:0000313" key="3">
    <source>
        <dbReference type="Proteomes" id="UP000321574"/>
    </source>
</evidence>
<feature type="transmembrane region" description="Helical" evidence="1">
    <location>
        <begin position="7"/>
        <end position="27"/>
    </location>
</feature>
<evidence type="ECO:0000313" key="2">
    <source>
        <dbReference type="EMBL" id="TXL63413.1"/>
    </source>
</evidence>
<protein>
    <submittedName>
        <fullName evidence="2">Uncharacterized protein</fullName>
    </submittedName>
</protein>
<name>A0A5C8NSF7_9BACI</name>
<keyword evidence="1" id="KW-0472">Membrane</keyword>